<dbReference type="Proteomes" id="UP001232245">
    <property type="component" value="Unassembled WGS sequence"/>
</dbReference>
<dbReference type="EMBL" id="JAUSTZ010000005">
    <property type="protein sequence ID" value="MDQ0226393.1"/>
    <property type="molecule type" value="Genomic_DNA"/>
</dbReference>
<feature type="transmembrane region" description="Helical" evidence="1">
    <location>
        <begin position="12"/>
        <end position="39"/>
    </location>
</feature>
<gene>
    <name evidence="2" type="ORF">J2S02_002738</name>
</gene>
<keyword evidence="1" id="KW-0472">Membrane</keyword>
<accession>A0ABT9Z2A6</accession>
<feature type="transmembrane region" description="Helical" evidence="1">
    <location>
        <begin position="59"/>
        <end position="80"/>
    </location>
</feature>
<keyword evidence="1" id="KW-1133">Transmembrane helix</keyword>
<proteinExistence type="predicted"/>
<evidence type="ECO:0000313" key="2">
    <source>
        <dbReference type="EMBL" id="MDQ0226393.1"/>
    </source>
</evidence>
<evidence type="ECO:0000313" key="3">
    <source>
        <dbReference type="Proteomes" id="UP001232245"/>
    </source>
</evidence>
<protein>
    <submittedName>
        <fullName evidence="2">Phosphoglycerol transferase MdoB-like AlkP superfamily enzyme</fullName>
    </submittedName>
</protein>
<comment type="caution">
    <text evidence="2">The sequence shown here is derived from an EMBL/GenBank/DDBJ whole genome shotgun (WGS) entry which is preliminary data.</text>
</comment>
<organism evidence="2 3">
    <name type="scientific">Metabacillus niabensis</name>
    <dbReference type="NCBI Taxonomy" id="324854"/>
    <lineage>
        <taxon>Bacteria</taxon>
        <taxon>Bacillati</taxon>
        <taxon>Bacillota</taxon>
        <taxon>Bacilli</taxon>
        <taxon>Bacillales</taxon>
        <taxon>Bacillaceae</taxon>
        <taxon>Metabacillus</taxon>
    </lineage>
</organism>
<sequence>MKIFKMIKAFLFSLCIPVLSVLYIGLIVSAIVSILAGILRTVGYEQIKLSIWKGIELPVTFSLPFSFTVSFLLIYLSIFIKRSINYLVTNVRI</sequence>
<dbReference type="RefSeq" id="WP_174879635.1">
    <property type="nucleotide sequence ID" value="NZ_CADEPK010000033.1"/>
</dbReference>
<name>A0ABT9Z2A6_9BACI</name>
<reference evidence="2 3" key="1">
    <citation type="submission" date="2023-07" db="EMBL/GenBank/DDBJ databases">
        <title>Genomic Encyclopedia of Type Strains, Phase IV (KMG-IV): sequencing the most valuable type-strain genomes for metagenomic binning, comparative biology and taxonomic classification.</title>
        <authorList>
            <person name="Goeker M."/>
        </authorList>
    </citation>
    <scope>NUCLEOTIDE SEQUENCE [LARGE SCALE GENOMIC DNA]</scope>
    <source>
        <strain evidence="2 3">DSM 17723</strain>
    </source>
</reference>
<keyword evidence="1" id="KW-0812">Transmembrane</keyword>
<evidence type="ECO:0000256" key="1">
    <source>
        <dbReference type="SAM" id="Phobius"/>
    </source>
</evidence>
<keyword evidence="3" id="KW-1185">Reference proteome</keyword>